<protein>
    <recommendedName>
        <fullName evidence="5">Bacteriocin-type signal sequence-containing protein</fullName>
    </recommendedName>
</protein>
<dbReference type="EMBL" id="MUHB01000007">
    <property type="protein sequence ID" value="OXB05691.1"/>
    <property type="molecule type" value="Genomic_DNA"/>
</dbReference>
<dbReference type="Proteomes" id="UP000198431">
    <property type="component" value="Unassembled WGS sequence"/>
</dbReference>
<gene>
    <name evidence="1" type="ORF">B0A72_06630</name>
    <name evidence="2" type="ORF">SAMN05444387_1838</name>
</gene>
<dbReference type="AlphaFoldDB" id="A0AB36P1W1"/>
<proteinExistence type="predicted"/>
<evidence type="ECO:0000313" key="3">
    <source>
        <dbReference type="Proteomes" id="UP000184216"/>
    </source>
</evidence>
<reference evidence="1 4" key="1">
    <citation type="submission" date="2016-11" db="EMBL/GenBank/DDBJ databases">
        <title>Whole genomes of Flavobacteriaceae.</title>
        <authorList>
            <person name="Stine C."/>
            <person name="Li C."/>
            <person name="Tadesse D."/>
        </authorList>
    </citation>
    <scope>NUCLEOTIDE SEQUENCE [LARGE SCALE GENOMIC DNA]</scope>
    <source>
        <strain evidence="1 4">ATCC 19366</strain>
    </source>
</reference>
<sequence>MKNLKDLKGVEVLSKNEQKSITGGGGPIACYCPDGTFAGIATEGEGCGGVIDHNCPLES</sequence>
<evidence type="ECO:0000313" key="2">
    <source>
        <dbReference type="EMBL" id="SHM06822.1"/>
    </source>
</evidence>
<dbReference type="EMBL" id="FRBX01000002">
    <property type="protein sequence ID" value="SHM06822.1"/>
    <property type="molecule type" value="Genomic_DNA"/>
</dbReference>
<comment type="caution">
    <text evidence="1">The sequence shown here is derived from an EMBL/GenBank/DDBJ whole genome shotgun (WGS) entry which is preliminary data.</text>
</comment>
<evidence type="ECO:0008006" key="5">
    <source>
        <dbReference type="Google" id="ProtNLM"/>
    </source>
</evidence>
<organism evidence="1 4">
    <name type="scientific">Flavobacterium pectinovorum</name>
    <dbReference type="NCBI Taxonomy" id="29533"/>
    <lineage>
        <taxon>Bacteria</taxon>
        <taxon>Pseudomonadati</taxon>
        <taxon>Bacteroidota</taxon>
        <taxon>Flavobacteriia</taxon>
        <taxon>Flavobacteriales</taxon>
        <taxon>Flavobacteriaceae</taxon>
        <taxon>Flavobacterium</taxon>
    </lineage>
</organism>
<name>A0AB36P1W1_9FLAO</name>
<evidence type="ECO:0000313" key="1">
    <source>
        <dbReference type="EMBL" id="OXB05691.1"/>
    </source>
</evidence>
<evidence type="ECO:0000313" key="4">
    <source>
        <dbReference type="Proteomes" id="UP000198431"/>
    </source>
</evidence>
<keyword evidence="3" id="KW-1185">Reference proteome</keyword>
<accession>A0AB36P1W1</accession>
<dbReference type="Proteomes" id="UP000184216">
    <property type="component" value="Unassembled WGS sequence"/>
</dbReference>
<reference evidence="2 3" key="2">
    <citation type="submission" date="2016-11" db="EMBL/GenBank/DDBJ databases">
        <authorList>
            <person name="Varghese N."/>
            <person name="Submissions S."/>
        </authorList>
    </citation>
    <scope>NUCLEOTIDE SEQUENCE [LARGE SCALE GENOMIC DNA]</scope>
    <source>
        <strain evidence="2 3">DSM 6368</strain>
    </source>
</reference>
<dbReference type="RefSeq" id="WP_042563306.1">
    <property type="nucleotide sequence ID" value="NZ_FRBX01000002.1"/>
</dbReference>